<dbReference type="CDD" id="cd02440">
    <property type="entry name" value="AdoMet_MTases"/>
    <property type="match status" value="1"/>
</dbReference>
<evidence type="ECO:0000259" key="1">
    <source>
        <dbReference type="Pfam" id="PF08241"/>
    </source>
</evidence>
<dbReference type="InterPro" id="IPR013216">
    <property type="entry name" value="Methyltransf_11"/>
</dbReference>
<sequence length="223" mass="25858">MVFIKYINYSVDHINMEDKKYWDNYWVDNKEKHTFFNTLVDFARKYYFARAFAAFLDKNYPVAGKSVCEIGSGSGLTLSYLKKMGARECTGIDYSEEAVKYAQANIKDCKFSVGDAFNLSSIPEKSFDIVYSLGFLEHYNRDEQKKLLAEQSRLARECVFIEVPYNSPHMSLLCYLNRKSGRTTTFSDEELFSPKTFRELGLTGKTKLMPNTFFITIGHFEHL</sequence>
<feature type="domain" description="Methyltransferase type 11" evidence="1">
    <location>
        <begin position="69"/>
        <end position="156"/>
    </location>
</feature>
<name>A0A1F5SIF1_9BACT</name>
<dbReference type="Proteomes" id="UP000178367">
    <property type="component" value="Unassembled WGS sequence"/>
</dbReference>
<dbReference type="SUPFAM" id="SSF53335">
    <property type="entry name" value="S-adenosyl-L-methionine-dependent methyltransferases"/>
    <property type="match status" value="1"/>
</dbReference>
<evidence type="ECO:0000313" key="3">
    <source>
        <dbReference type="Proteomes" id="UP000178367"/>
    </source>
</evidence>
<dbReference type="PANTHER" id="PTHR43861">
    <property type="entry name" value="TRANS-ACONITATE 2-METHYLTRANSFERASE-RELATED"/>
    <property type="match status" value="1"/>
</dbReference>
<protein>
    <recommendedName>
        <fullName evidence="1">Methyltransferase type 11 domain-containing protein</fullName>
    </recommendedName>
</protein>
<dbReference type="InterPro" id="IPR029063">
    <property type="entry name" value="SAM-dependent_MTases_sf"/>
</dbReference>
<proteinExistence type="predicted"/>
<organism evidence="2 3">
    <name type="scientific">Candidatus Falkowbacteria bacterium RIFOXYA2_FULL_47_19</name>
    <dbReference type="NCBI Taxonomy" id="1797994"/>
    <lineage>
        <taxon>Bacteria</taxon>
        <taxon>Candidatus Falkowiibacteriota</taxon>
    </lineage>
</organism>
<gene>
    <name evidence="2" type="ORF">A2227_02480</name>
</gene>
<dbReference type="AlphaFoldDB" id="A0A1F5SIF1"/>
<accession>A0A1F5SIF1</accession>
<reference evidence="2 3" key="1">
    <citation type="journal article" date="2016" name="Nat. Commun.">
        <title>Thousands of microbial genomes shed light on interconnected biogeochemical processes in an aquifer system.</title>
        <authorList>
            <person name="Anantharaman K."/>
            <person name="Brown C.T."/>
            <person name="Hug L.A."/>
            <person name="Sharon I."/>
            <person name="Castelle C.J."/>
            <person name="Probst A.J."/>
            <person name="Thomas B.C."/>
            <person name="Singh A."/>
            <person name="Wilkins M.J."/>
            <person name="Karaoz U."/>
            <person name="Brodie E.L."/>
            <person name="Williams K.H."/>
            <person name="Hubbard S.S."/>
            <person name="Banfield J.F."/>
        </authorList>
    </citation>
    <scope>NUCLEOTIDE SEQUENCE [LARGE SCALE GENOMIC DNA]</scope>
</reference>
<dbReference type="Gene3D" id="3.40.50.150">
    <property type="entry name" value="Vaccinia Virus protein VP39"/>
    <property type="match status" value="1"/>
</dbReference>
<dbReference type="GO" id="GO:0008757">
    <property type="term" value="F:S-adenosylmethionine-dependent methyltransferase activity"/>
    <property type="evidence" value="ECO:0007669"/>
    <property type="project" value="InterPro"/>
</dbReference>
<comment type="caution">
    <text evidence="2">The sequence shown here is derived from an EMBL/GenBank/DDBJ whole genome shotgun (WGS) entry which is preliminary data.</text>
</comment>
<dbReference type="Pfam" id="PF08241">
    <property type="entry name" value="Methyltransf_11"/>
    <property type="match status" value="1"/>
</dbReference>
<dbReference type="STRING" id="1797994.A2227_02480"/>
<dbReference type="EMBL" id="MFGB01000017">
    <property type="protein sequence ID" value="OGF26061.1"/>
    <property type="molecule type" value="Genomic_DNA"/>
</dbReference>
<evidence type="ECO:0000313" key="2">
    <source>
        <dbReference type="EMBL" id="OGF26061.1"/>
    </source>
</evidence>